<organism evidence="7 8">
    <name type="scientific">Candida verbasci</name>
    <dbReference type="NCBI Taxonomy" id="1227364"/>
    <lineage>
        <taxon>Eukaryota</taxon>
        <taxon>Fungi</taxon>
        <taxon>Dikarya</taxon>
        <taxon>Ascomycota</taxon>
        <taxon>Saccharomycotina</taxon>
        <taxon>Pichiomycetes</taxon>
        <taxon>Debaryomycetaceae</taxon>
        <taxon>Candida/Lodderomyces clade</taxon>
        <taxon>Candida</taxon>
    </lineage>
</organism>
<dbReference type="Pfam" id="PF04082">
    <property type="entry name" value="Fungal_trans"/>
    <property type="match status" value="1"/>
</dbReference>
<dbReference type="CDD" id="cd00067">
    <property type="entry name" value="GAL4"/>
    <property type="match status" value="1"/>
</dbReference>
<sequence>MKTTKEKRASIACNTCRESKLRCINNCDQSSCQRCSTLNLPCTYTLKTSQLKKRKLTKMFKPTITNLEINTVILPDKKLIIEVVEIFFENQYKGIFPLFHKPTFITFLKSDSFNPTTFINTKEGKDFIIPTPVTLLAILALCSRLHSELPKIYGNFDELRPNDFFPHFTQVINLDSAANSSKYFGFHCKRLIGMEFDNPTISNIQALCILSSHEWGEGNATKSYMYSGIAARMAFILGLNKEPKIEIEYDNFQNCLRMESKRRAIWSVYMMDRCNASGRKSNSVINLDDIHVNLPCSEKEFLFGNMNKLKTRDEVAQLIDDSDIDELNYVSCNGFLITLFETWREISKWVGETGGKLEKLPPWDTNSPYYKFSKTLDNFELNLPNHLKFDQFNIQAHIADNSAADFAYFHGLFFLCKIFLNREYFYSSPTSSPKNWWFEQSNELFELLDKLDSITKILKPMNLMVIAPFTGFQVFTTSATAYYVSAYPSKILKRQFPNQNLNKKYLKMGDDSLETLKSWSKSWGLGKNWIETLKGLKEVFGKVSNLDDDLRHKMHDYGNIDQTMQIKNLITIDEGPVLDFMNNLNLSGIFPDWNNAMNIQL</sequence>
<dbReference type="PROSITE" id="PS50048">
    <property type="entry name" value="ZN2_CY6_FUNGAL_2"/>
    <property type="match status" value="1"/>
</dbReference>
<dbReference type="InterPro" id="IPR001138">
    <property type="entry name" value="Zn2Cys6_DnaBD"/>
</dbReference>
<keyword evidence="4" id="KW-0804">Transcription</keyword>
<dbReference type="GO" id="GO:0000981">
    <property type="term" value="F:DNA-binding transcription factor activity, RNA polymerase II-specific"/>
    <property type="evidence" value="ECO:0007669"/>
    <property type="project" value="InterPro"/>
</dbReference>
<gene>
    <name evidence="7" type="ORF">CANVERA_P0015</name>
</gene>
<evidence type="ECO:0000256" key="4">
    <source>
        <dbReference type="ARBA" id="ARBA00023163"/>
    </source>
</evidence>
<dbReference type="AlphaFoldDB" id="A0A9W4TQK5"/>
<keyword evidence="8" id="KW-1185">Reference proteome</keyword>
<dbReference type="PROSITE" id="PS00463">
    <property type="entry name" value="ZN2_CY6_FUNGAL_1"/>
    <property type="match status" value="1"/>
</dbReference>
<keyword evidence="3" id="KW-0805">Transcription regulation</keyword>
<dbReference type="GO" id="GO:0008270">
    <property type="term" value="F:zinc ion binding"/>
    <property type="evidence" value="ECO:0007669"/>
    <property type="project" value="InterPro"/>
</dbReference>
<reference evidence="7" key="1">
    <citation type="submission" date="2022-12" db="EMBL/GenBank/DDBJ databases">
        <authorList>
            <person name="Brejova B."/>
        </authorList>
    </citation>
    <scope>NUCLEOTIDE SEQUENCE</scope>
</reference>
<dbReference type="CDD" id="cd12148">
    <property type="entry name" value="fungal_TF_MHR"/>
    <property type="match status" value="1"/>
</dbReference>
<comment type="caution">
    <text evidence="7">The sequence shown here is derived from an EMBL/GenBank/DDBJ whole genome shotgun (WGS) entry which is preliminary data.</text>
</comment>
<feature type="domain" description="Zn(2)-C6 fungal-type" evidence="6">
    <location>
        <begin position="12"/>
        <end position="44"/>
    </location>
</feature>
<keyword evidence="5" id="KW-0539">Nucleus</keyword>
<evidence type="ECO:0000313" key="7">
    <source>
        <dbReference type="EMBL" id="CAI5755499.1"/>
    </source>
</evidence>
<dbReference type="InterPro" id="IPR050815">
    <property type="entry name" value="TF_fung"/>
</dbReference>
<dbReference type="GO" id="GO:0003677">
    <property type="term" value="F:DNA binding"/>
    <property type="evidence" value="ECO:0007669"/>
    <property type="project" value="InterPro"/>
</dbReference>
<evidence type="ECO:0000256" key="1">
    <source>
        <dbReference type="ARBA" id="ARBA00004123"/>
    </source>
</evidence>
<proteinExistence type="predicted"/>
<evidence type="ECO:0000259" key="6">
    <source>
        <dbReference type="PROSITE" id="PS50048"/>
    </source>
</evidence>
<keyword evidence="2" id="KW-0479">Metal-binding</keyword>
<protein>
    <recommendedName>
        <fullName evidence="6">Zn(2)-C6 fungal-type domain-containing protein</fullName>
    </recommendedName>
</protein>
<dbReference type="PANTHER" id="PTHR47338:SF5">
    <property type="entry name" value="ZN(II)2CYS6 TRANSCRIPTION FACTOR (EUROFUNG)"/>
    <property type="match status" value="1"/>
</dbReference>
<name>A0A9W4TQK5_9ASCO</name>
<dbReference type="OrthoDB" id="39175at2759"/>
<dbReference type="EMBL" id="CANTUO010000001">
    <property type="protein sequence ID" value="CAI5755499.1"/>
    <property type="molecule type" value="Genomic_DNA"/>
</dbReference>
<evidence type="ECO:0000256" key="3">
    <source>
        <dbReference type="ARBA" id="ARBA00023015"/>
    </source>
</evidence>
<evidence type="ECO:0000256" key="5">
    <source>
        <dbReference type="ARBA" id="ARBA00023242"/>
    </source>
</evidence>
<dbReference type="GO" id="GO:0006351">
    <property type="term" value="P:DNA-templated transcription"/>
    <property type="evidence" value="ECO:0007669"/>
    <property type="project" value="InterPro"/>
</dbReference>
<dbReference type="Proteomes" id="UP001152885">
    <property type="component" value="Unassembled WGS sequence"/>
</dbReference>
<evidence type="ECO:0000313" key="8">
    <source>
        <dbReference type="Proteomes" id="UP001152885"/>
    </source>
</evidence>
<accession>A0A9W4TQK5</accession>
<comment type="subcellular location">
    <subcellularLocation>
        <location evidence="1">Nucleus</location>
    </subcellularLocation>
</comment>
<evidence type="ECO:0000256" key="2">
    <source>
        <dbReference type="ARBA" id="ARBA00022723"/>
    </source>
</evidence>
<dbReference type="GO" id="GO:0005634">
    <property type="term" value="C:nucleus"/>
    <property type="evidence" value="ECO:0007669"/>
    <property type="project" value="UniProtKB-SubCell"/>
</dbReference>
<dbReference type="SUPFAM" id="SSF57701">
    <property type="entry name" value="Zn2/Cys6 DNA-binding domain"/>
    <property type="match status" value="1"/>
</dbReference>
<dbReference type="Pfam" id="PF00172">
    <property type="entry name" value="Zn_clus"/>
    <property type="match status" value="1"/>
</dbReference>
<dbReference type="SMART" id="SM00066">
    <property type="entry name" value="GAL4"/>
    <property type="match status" value="1"/>
</dbReference>
<dbReference type="InterPro" id="IPR036864">
    <property type="entry name" value="Zn2-C6_fun-type_DNA-bd_sf"/>
</dbReference>
<dbReference type="PANTHER" id="PTHR47338">
    <property type="entry name" value="ZN(II)2CYS6 TRANSCRIPTION FACTOR (EUROFUNG)-RELATED"/>
    <property type="match status" value="1"/>
</dbReference>
<dbReference type="SMART" id="SM00906">
    <property type="entry name" value="Fungal_trans"/>
    <property type="match status" value="1"/>
</dbReference>
<dbReference type="Gene3D" id="4.10.240.10">
    <property type="entry name" value="Zn(2)-C6 fungal-type DNA-binding domain"/>
    <property type="match status" value="1"/>
</dbReference>
<dbReference type="InterPro" id="IPR007219">
    <property type="entry name" value="XnlR_reg_dom"/>
</dbReference>